<evidence type="ECO:0000313" key="2">
    <source>
        <dbReference type="EMBL" id="KAG8237051.1"/>
    </source>
</evidence>
<dbReference type="OrthoDB" id="430821at2759"/>
<dbReference type="Proteomes" id="UP000792457">
    <property type="component" value="Unassembled WGS sequence"/>
</dbReference>
<dbReference type="AlphaFoldDB" id="A0A8K0P7S4"/>
<feature type="coiled-coil region" evidence="1">
    <location>
        <begin position="80"/>
        <end position="107"/>
    </location>
</feature>
<organism evidence="2 3">
    <name type="scientific">Ladona fulva</name>
    <name type="common">Scarce chaser dragonfly</name>
    <name type="synonym">Libellula fulva</name>
    <dbReference type="NCBI Taxonomy" id="123851"/>
    <lineage>
        <taxon>Eukaryota</taxon>
        <taxon>Metazoa</taxon>
        <taxon>Ecdysozoa</taxon>
        <taxon>Arthropoda</taxon>
        <taxon>Hexapoda</taxon>
        <taxon>Insecta</taxon>
        <taxon>Pterygota</taxon>
        <taxon>Palaeoptera</taxon>
        <taxon>Odonata</taxon>
        <taxon>Epiprocta</taxon>
        <taxon>Anisoptera</taxon>
        <taxon>Libelluloidea</taxon>
        <taxon>Libellulidae</taxon>
        <taxon>Ladona</taxon>
    </lineage>
</organism>
<accession>A0A8K0P7S4</accession>
<protein>
    <submittedName>
        <fullName evidence="2">Uncharacterized protein</fullName>
    </submittedName>
</protein>
<sequence>MNASHTISTISWRFLMSHRTYRPRRTRTGCMLLSRYCTCDDRVRRFLHTIRKSRGLEFGTSADTGTAPPLTKTHAEDLILKLTDEERASLLAALQEYESEKVRMEYQGQLARVKWRSKFGRPSKLPRVGDVDPTGSYCPVPEDWLRKKFGTTLTDVSFQSQVLVA</sequence>
<comment type="caution">
    <text evidence="2">The sequence shown here is derived from an EMBL/GenBank/DDBJ whole genome shotgun (WGS) entry which is preliminary data.</text>
</comment>
<reference evidence="2" key="1">
    <citation type="submission" date="2013-04" db="EMBL/GenBank/DDBJ databases">
        <authorList>
            <person name="Qu J."/>
            <person name="Murali S.C."/>
            <person name="Bandaranaike D."/>
            <person name="Bellair M."/>
            <person name="Blankenburg K."/>
            <person name="Chao H."/>
            <person name="Dinh H."/>
            <person name="Doddapaneni H."/>
            <person name="Downs B."/>
            <person name="Dugan-Rocha S."/>
            <person name="Elkadiri S."/>
            <person name="Gnanaolivu R.D."/>
            <person name="Hernandez B."/>
            <person name="Javaid M."/>
            <person name="Jayaseelan J.C."/>
            <person name="Lee S."/>
            <person name="Li M."/>
            <person name="Ming W."/>
            <person name="Munidasa M."/>
            <person name="Muniz J."/>
            <person name="Nguyen L."/>
            <person name="Ongeri F."/>
            <person name="Osuji N."/>
            <person name="Pu L.-L."/>
            <person name="Puazo M."/>
            <person name="Qu C."/>
            <person name="Quiroz J."/>
            <person name="Raj R."/>
            <person name="Weissenberger G."/>
            <person name="Xin Y."/>
            <person name="Zou X."/>
            <person name="Han Y."/>
            <person name="Richards S."/>
            <person name="Worley K."/>
            <person name="Muzny D."/>
            <person name="Gibbs R."/>
        </authorList>
    </citation>
    <scope>NUCLEOTIDE SEQUENCE</scope>
    <source>
        <strain evidence="2">Sampled in the wild</strain>
    </source>
</reference>
<name>A0A8K0P7S4_LADFU</name>
<keyword evidence="1" id="KW-0175">Coiled coil</keyword>
<keyword evidence="3" id="KW-1185">Reference proteome</keyword>
<dbReference type="EMBL" id="KZ309119">
    <property type="protein sequence ID" value="KAG8237051.1"/>
    <property type="molecule type" value="Genomic_DNA"/>
</dbReference>
<evidence type="ECO:0000313" key="3">
    <source>
        <dbReference type="Proteomes" id="UP000792457"/>
    </source>
</evidence>
<reference evidence="2" key="2">
    <citation type="submission" date="2017-10" db="EMBL/GenBank/DDBJ databases">
        <title>Ladona fulva Genome sequencing and assembly.</title>
        <authorList>
            <person name="Murali S."/>
            <person name="Richards S."/>
            <person name="Bandaranaike D."/>
            <person name="Bellair M."/>
            <person name="Blankenburg K."/>
            <person name="Chao H."/>
            <person name="Dinh H."/>
            <person name="Doddapaneni H."/>
            <person name="Dugan-Rocha S."/>
            <person name="Elkadiri S."/>
            <person name="Gnanaolivu R."/>
            <person name="Hernandez B."/>
            <person name="Skinner E."/>
            <person name="Javaid M."/>
            <person name="Lee S."/>
            <person name="Li M."/>
            <person name="Ming W."/>
            <person name="Munidasa M."/>
            <person name="Muniz J."/>
            <person name="Nguyen L."/>
            <person name="Hughes D."/>
            <person name="Osuji N."/>
            <person name="Pu L.-L."/>
            <person name="Puazo M."/>
            <person name="Qu C."/>
            <person name="Quiroz J."/>
            <person name="Raj R."/>
            <person name="Weissenberger G."/>
            <person name="Xin Y."/>
            <person name="Zou X."/>
            <person name="Han Y."/>
            <person name="Worley K."/>
            <person name="Muzny D."/>
            <person name="Gibbs R."/>
        </authorList>
    </citation>
    <scope>NUCLEOTIDE SEQUENCE</scope>
    <source>
        <strain evidence="2">Sampled in the wild</strain>
    </source>
</reference>
<proteinExistence type="predicted"/>
<gene>
    <name evidence="2" type="ORF">J437_LFUL017185</name>
</gene>
<evidence type="ECO:0000256" key="1">
    <source>
        <dbReference type="SAM" id="Coils"/>
    </source>
</evidence>